<dbReference type="Pfam" id="PF10078">
    <property type="entry name" value="DUF2316"/>
    <property type="match status" value="1"/>
</dbReference>
<dbReference type="InterPro" id="IPR018757">
    <property type="entry name" value="DUF2316"/>
</dbReference>
<accession>A0A7L9SMM9</accession>
<gene>
    <name evidence="1" type="ORF">BE0216_00595</name>
</gene>
<dbReference type="OrthoDB" id="3233189at2"/>
<dbReference type="Proteomes" id="UP000593943">
    <property type="component" value="Chromosome"/>
</dbReference>
<evidence type="ECO:0000313" key="2">
    <source>
        <dbReference type="Proteomes" id="UP000593943"/>
    </source>
</evidence>
<protein>
    <submittedName>
        <fullName evidence="1">DUF2316 family protein</fullName>
    </submittedName>
</protein>
<sequence length="109" mass="12380">MFAELIGGVMSLNVEQKAATRREFVRNFELVGVTPAQVAADLGVNEPRIEDVMNLRNVRHLEDAWVLRRYLMAKAAQQGVELVAFTALRGKPEDYWFLDADRVNAMMLD</sequence>
<dbReference type="AlphaFoldDB" id="A0A7L9SMM9"/>
<proteinExistence type="predicted"/>
<organism evidence="1 2">
    <name type="scientific">Bifidobacterium eulemuris</name>
    <dbReference type="NCBI Taxonomy" id="1765219"/>
    <lineage>
        <taxon>Bacteria</taxon>
        <taxon>Bacillati</taxon>
        <taxon>Actinomycetota</taxon>
        <taxon>Actinomycetes</taxon>
        <taxon>Bifidobacteriales</taxon>
        <taxon>Bifidobacteriaceae</taxon>
        <taxon>Bifidobacterium</taxon>
    </lineage>
</organism>
<name>A0A7L9SMM9_9BIFI</name>
<dbReference type="RefSeq" id="WP_094636379.1">
    <property type="nucleotide sequence ID" value="NZ_CP062938.1"/>
</dbReference>
<keyword evidence="2" id="KW-1185">Reference proteome</keyword>
<reference evidence="1 2" key="1">
    <citation type="submission" date="2020-10" db="EMBL/GenBank/DDBJ databases">
        <title>Genome sequencing of Bifidobacterium eulemuris_DSMZ_100216.</title>
        <authorList>
            <person name="Kim J."/>
        </authorList>
    </citation>
    <scope>NUCLEOTIDE SEQUENCE [LARGE SCALE GENOMIC DNA]</scope>
    <source>
        <strain evidence="1 2">DSM 100216</strain>
    </source>
</reference>
<evidence type="ECO:0000313" key="1">
    <source>
        <dbReference type="EMBL" id="QOL31126.1"/>
    </source>
</evidence>
<dbReference type="KEGG" id="beu:BE0216_00595"/>
<dbReference type="EMBL" id="CP062938">
    <property type="protein sequence ID" value="QOL31126.1"/>
    <property type="molecule type" value="Genomic_DNA"/>
</dbReference>